<evidence type="ECO:0000256" key="3">
    <source>
        <dbReference type="ARBA" id="ARBA00022989"/>
    </source>
</evidence>
<feature type="transmembrane region" description="Helical" evidence="5">
    <location>
        <begin position="370"/>
        <end position="394"/>
    </location>
</feature>
<keyword evidence="2 5" id="KW-0812">Transmembrane</keyword>
<feature type="transmembrane region" description="Helical" evidence="5">
    <location>
        <begin position="12"/>
        <end position="33"/>
    </location>
</feature>
<evidence type="ECO:0000313" key="6">
    <source>
        <dbReference type="Proteomes" id="UP000095284"/>
    </source>
</evidence>
<dbReference type="WBParaSite" id="BXY_0184900.1">
    <property type="protein sequence ID" value="BXY_0184900.1"/>
    <property type="gene ID" value="BXY_0184900"/>
</dbReference>
<dbReference type="GO" id="GO:0016020">
    <property type="term" value="C:membrane"/>
    <property type="evidence" value="ECO:0007669"/>
    <property type="project" value="UniProtKB-SubCell"/>
</dbReference>
<feature type="transmembrane region" description="Helical" evidence="5">
    <location>
        <begin position="188"/>
        <end position="214"/>
    </location>
</feature>
<reference evidence="7" key="1">
    <citation type="submission" date="2016-11" db="UniProtKB">
        <authorList>
            <consortium name="WormBaseParasite"/>
        </authorList>
    </citation>
    <scope>IDENTIFICATION</scope>
</reference>
<feature type="transmembrane region" description="Helical" evidence="5">
    <location>
        <begin position="45"/>
        <end position="69"/>
    </location>
</feature>
<feature type="transmembrane region" description="Helical" evidence="5">
    <location>
        <begin position="234"/>
        <end position="260"/>
    </location>
</feature>
<dbReference type="AlphaFoldDB" id="A0A1I7RMB4"/>
<name>A0A1I7RMB4_BURXY</name>
<feature type="transmembrane region" description="Helical" evidence="5">
    <location>
        <begin position="136"/>
        <end position="168"/>
    </location>
</feature>
<sequence length="435" mass="50070">MFHENLRKCVLLLNFIICFSPILHPLTMLVTDAEPLLHKNYNEAILLYGMQTINHICLLFLHSKFFILIAERILAYKKREVYENIRNNYVAMIFGVTFVISVGELLGKLYVFMVLEGEDSIDLRVSKALTISDSPVYFLIAFFVCYNCCFIGYLLLLNLIICFSPVLHPITFYLAQEESPITNGRTDYAVILYTAQILHHISLLFLHTKFFILVVERALAYRQRKVYENARNSYVLQMMVVTLLLCLLEISSKLLAYAIISSEDNVDVWLSKAFTVEKSPSYFLFTYSLSACSGLVGYVSFQSLLRRAKVQRHKSQTLSERFELRQTEIITNIMLPLCSGYCLCVASCFAIPIAAIRLIVFGGGWEWQKFYQIIVLYSNWMIGVYNLGATVYTMRKIKAMSAKNSRRTGACSPNNETERYFKQLAEQWAATQSRK</sequence>
<feature type="transmembrane region" description="Helical" evidence="5">
    <location>
        <begin position="89"/>
        <end position="115"/>
    </location>
</feature>
<dbReference type="Pfam" id="PF10292">
    <property type="entry name" value="7TM_GPCR_Srab"/>
    <property type="match status" value="1"/>
</dbReference>
<dbReference type="Proteomes" id="UP000095284">
    <property type="component" value="Unplaced"/>
</dbReference>
<evidence type="ECO:0000256" key="1">
    <source>
        <dbReference type="ARBA" id="ARBA00004141"/>
    </source>
</evidence>
<keyword evidence="3 5" id="KW-1133">Transmembrane helix</keyword>
<evidence type="ECO:0000313" key="7">
    <source>
        <dbReference type="WBParaSite" id="BXY_0184900.1"/>
    </source>
</evidence>
<evidence type="ECO:0000256" key="2">
    <source>
        <dbReference type="ARBA" id="ARBA00022692"/>
    </source>
</evidence>
<feature type="transmembrane region" description="Helical" evidence="5">
    <location>
        <begin position="280"/>
        <end position="305"/>
    </location>
</feature>
<evidence type="ECO:0000256" key="4">
    <source>
        <dbReference type="ARBA" id="ARBA00023136"/>
    </source>
</evidence>
<comment type="subcellular location">
    <subcellularLocation>
        <location evidence="1">Membrane</location>
        <topology evidence="1">Multi-pass membrane protein</topology>
    </subcellularLocation>
</comment>
<protein>
    <submittedName>
        <fullName evidence="7">G protein-coupled receptor</fullName>
    </submittedName>
</protein>
<dbReference type="InterPro" id="IPR019408">
    <property type="entry name" value="7TM_GPCR_serpentine_rcpt_Srab"/>
</dbReference>
<organism evidence="6 7">
    <name type="scientific">Bursaphelenchus xylophilus</name>
    <name type="common">Pinewood nematode worm</name>
    <name type="synonym">Aphelenchoides xylophilus</name>
    <dbReference type="NCBI Taxonomy" id="6326"/>
    <lineage>
        <taxon>Eukaryota</taxon>
        <taxon>Metazoa</taxon>
        <taxon>Ecdysozoa</taxon>
        <taxon>Nematoda</taxon>
        <taxon>Chromadorea</taxon>
        <taxon>Rhabditida</taxon>
        <taxon>Tylenchina</taxon>
        <taxon>Tylenchomorpha</taxon>
        <taxon>Aphelenchoidea</taxon>
        <taxon>Aphelenchoididae</taxon>
        <taxon>Bursaphelenchus</taxon>
    </lineage>
</organism>
<evidence type="ECO:0000256" key="5">
    <source>
        <dbReference type="SAM" id="Phobius"/>
    </source>
</evidence>
<feature type="transmembrane region" description="Helical" evidence="5">
    <location>
        <begin position="333"/>
        <end position="358"/>
    </location>
</feature>
<keyword evidence="4 5" id="KW-0472">Membrane</keyword>
<proteinExistence type="predicted"/>
<accession>A0A1I7RMB4</accession>